<proteinExistence type="predicted"/>
<feature type="repeat" description="ANK" evidence="3">
    <location>
        <begin position="491"/>
        <end position="512"/>
    </location>
</feature>
<keyword evidence="6" id="KW-1185">Reference proteome</keyword>
<feature type="repeat" description="ANK" evidence="3">
    <location>
        <begin position="933"/>
        <end position="965"/>
    </location>
</feature>
<dbReference type="PRINTS" id="PR01415">
    <property type="entry name" value="ANKYRIN"/>
</dbReference>
<dbReference type="SMART" id="SM00248">
    <property type="entry name" value="ANK"/>
    <property type="match status" value="12"/>
</dbReference>
<dbReference type="OrthoDB" id="539213at2759"/>
<evidence type="ECO:0000256" key="3">
    <source>
        <dbReference type="PROSITE-ProRule" id="PRU00023"/>
    </source>
</evidence>
<dbReference type="SUPFAM" id="SSF48403">
    <property type="entry name" value="Ankyrin repeat"/>
    <property type="match status" value="2"/>
</dbReference>
<dbReference type="PANTHER" id="PTHR24123">
    <property type="entry name" value="ANKYRIN REPEAT-CONTAINING"/>
    <property type="match status" value="1"/>
</dbReference>
<dbReference type="AlphaFoldDB" id="A0A1S7UIN2"/>
<sequence>MPLNKVVHELKGLGFDVTTNKLEYKLKEWNIRKNISKTTWSCIDHHINKRKREGKESEVVHCGKRVKRETVIKETNRHRDMTIFARLTASRQPTPPLPPDAEIVICTPPSLSMEFAPWPKTLPWLQFQTDTIRMIIANPVFGTENKRKFLSTTFGAIIPNLYGPGKDISYIGVSKLASMMGISMPESYPQEHIQRAYHLLKGPSADSMHECLALAIFNISNCMTNFDDVRTWDATIAILNCYGLMNIDMKKMRLKSITIDGFLNNLFSTMVQMLYFHERTNGNRAHRMLRWLLASGQDPNTLLTIWVEETLMITTALQVAVRLQILDFVEYLLGAGANVNLVPTKSNIRYVDSQSALELALDNNPSDAREQIIKLLLHHNASTNKIQALHLAVKYRHRNLVKELVERGADLCVAVPSQKAFLYEETALTIAARRGFAITEFVLNLIKLRYQFEPATNFVTADMLIAAAAKGDTDTFRLLWNYSDGTFTNCNGVTPLHAAARYGHFAMCQLLMPLYYRTRKSEIVSELTPLQLASYATRILAVRSFISAGEDVNEIAKYWHSITPKIARKFDIRFSVISKIQNLSPLNMALGNDAYSVSSMSCAAVLIKSGARLQGREVTLSVSHFHHELLAAALDAGADPNQRNGGLSALQHALDAPGSDTDSERRRDTVLLLLQRGAKLLGGELLSAAKRKMWDIVDILRMKGANFQDTDSHGTTVLEALILTEQTARAEWLLRTESCYDAGALCAAIQTRNHPLIQQLLLHRPTPPLPDELEVTALGLAAGLGEMDVLRRLLMNPPSAKLGLLPGCIEMGKYPSLDESYQGRKGCSIRGSPLSLAAGCITPREFQAILELRGHGFEVDKLTWVEIARKGNLALAQALLDNNRKDNIWNEAHSRYRLPNPLTIAMKHRNKELVVLFSAIGVSVNQSALPFELDRSPIQEAAEQGDMEIVEWLVDAGANIDAPPARRRGGTALQLAAAKGHIGLVKYLIDLGADVNASPAEYEGRTALEGAAEHGRLDTLSLLLSSGALITEASRRQYVRAVKLATSEGRHAAVRLLKEFGNWTAKDQQELDACIIGDGDDHDGYDDETGYTDELDDDSNVSDIDWISEAVSDDEMDE</sequence>
<dbReference type="Pfam" id="PF12796">
    <property type="entry name" value="Ank_2"/>
    <property type="match status" value="3"/>
</dbReference>
<reference evidence="5" key="1">
    <citation type="submission" date="2016-03" db="EMBL/GenBank/DDBJ databases">
        <title>Draft genome sequence of Rosellinia necatrix.</title>
        <authorList>
            <person name="Kanematsu S."/>
        </authorList>
    </citation>
    <scope>NUCLEOTIDE SEQUENCE [LARGE SCALE GENOMIC DNA]</scope>
    <source>
        <strain evidence="5">W97</strain>
    </source>
</reference>
<dbReference type="STRING" id="77044.A0A1S7UIN2"/>
<keyword evidence="2 3" id="KW-0040">ANK repeat</keyword>
<accession>A0A1S7UIN2</accession>
<feature type="region of interest" description="Disordered" evidence="4">
    <location>
        <begin position="1082"/>
        <end position="1118"/>
    </location>
</feature>
<evidence type="ECO:0000256" key="2">
    <source>
        <dbReference type="ARBA" id="ARBA00023043"/>
    </source>
</evidence>
<evidence type="ECO:0000313" key="5">
    <source>
        <dbReference type="EMBL" id="GAP83072.2"/>
    </source>
</evidence>
<keyword evidence="1" id="KW-0677">Repeat</keyword>
<evidence type="ECO:0000256" key="4">
    <source>
        <dbReference type="SAM" id="MobiDB-lite"/>
    </source>
</evidence>
<dbReference type="Gene3D" id="1.25.40.20">
    <property type="entry name" value="Ankyrin repeat-containing domain"/>
    <property type="match status" value="5"/>
</dbReference>
<feature type="repeat" description="ANK" evidence="3">
    <location>
        <begin position="968"/>
        <end position="1000"/>
    </location>
</feature>
<gene>
    <name evidence="5" type="ORF">SAMD00023353_0400680</name>
</gene>
<dbReference type="PROSITE" id="PS50088">
    <property type="entry name" value="ANK_REPEAT"/>
    <property type="match status" value="5"/>
</dbReference>
<dbReference type="InterPro" id="IPR036770">
    <property type="entry name" value="Ankyrin_rpt-contain_sf"/>
</dbReference>
<name>A0A1S7UIN2_ROSNE</name>
<dbReference type="InterPro" id="IPR051165">
    <property type="entry name" value="Multifunctional_ANK_Repeat"/>
</dbReference>
<dbReference type="Proteomes" id="UP000054516">
    <property type="component" value="Unassembled WGS sequence"/>
</dbReference>
<feature type="repeat" description="ANK" evidence="3">
    <location>
        <begin position="384"/>
        <end position="411"/>
    </location>
</feature>
<protein>
    <submittedName>
        <fullName evidence="5">Putative ankyrin repeat-containing domain protein</fullName>
    </submittedName>
</protein>
<dbReference type="InterPro" id="IPR002110">
    <property type="entry name" value="Ankyrin_rpt"/>
</dbReference>
<feature type="compositionally biased region" description="Acidic residues" evidence="4">
    <location>
        <begin position="1082"/>
        <end position="1100"/>
    </location>
</feature>
<dbReference type="OMA" id="LHYHYLL"/>
<organism evidence="5">
    <name type="scientific">Rosellinia necatrix</name>
    <name type="common">White root-rot fungus</name>
    <dbReference type="NCBI Taxonomy" id="77044"/>
    <lineage>
        <taxon>Eukaryota</taxon>
        <taxon>Fungi</taxon>
        <taxon>Dikarya</taxon>
        <taxon>Ascomycota</taxon>
        <taxon>Pezizomycotina</taxon>
        <taxon>Sordariomycetes</taxon>
        <taxon>Xylariomycetidae</taxon>
        <taxon>Xylariales</taxon>
        <taxon>Xylariaceae</taxon>
        <taxon>Rosellinia</taxon>
    </lineage>
</organism>
<dbReference type="PROSITE" id="PS50297">
    <property type="entry name" value="ANK_REP_REGION"/>
    <property type="match status" value="5"/>
</dbReference>
<evidence type="ECO:0000313" key="6">
    <source>
        <dbReference type="Proteomes" id="UP000054516"/>
    </source>
</evidence>
<dbReference type="PANTHER" id="PTHR24123:SF33">
    <property type="entry name" value="PROTEIN HOS4"/>
    <property type="match status" value="1"/>
</dbReference>
<dbReference type="EMBL" id="DF977449">
    <property type="protein sequence ID" value="GAP83072.2"/>
    <property type="molecule type" value="Genomic_DNA"/>
</dbReference>
<feature type="repeat" description="ANK" evidence="3">
    <location>
        <begin position="1003"/>
        <end position="1035"/>
    </location>
</feature>
<evidence type="ECO:0000256" key="1">
    <source>
        <dbReference type="ARBA" id="ARBA00022737"/>
    </source>
</evidence>